<dbReference type="PROSITE" id="PS51186">
    <property type="entry name" value="GNAT"/>
    <property type="match status" value="1"/>
</dbReference>
<accession>A0AAX2EJI7</accession>
<dbReference type="GeneID" id="34219972"/>
<evidence type="ECO:0000313" key="3">
    <source>
        <dbReference type="EMBL" id="SEO03169.1"/>
    </source>
</evidence>
<proteinExistence type="predicted"/>
<reference evidence="2 4" key="1">
    <citation type="submission" date="2014-07" db="EMBL/GenBank/DDBJ databases">
        <title>Complete genome sequence of a moderately halophilic bacterium Terribacillus aidingensis MP602, isolated from Cryptomeria fortunei in Tianmu mountain in China.</title>
        <authorList>
            <person name="Wang Y."/>
            <person name="Lu P."/>
            <person name="Zhang L."/>
        </authorList>
    </citation>
    <scope>NUCLEOTIDE SEQUENCE [LARGE SCALE GENOMIC DNA]</scope>
    <source>
        <strain evidence="2 4">MP602</strain>
    </source>
</reference>
<dbReference type="EMBL" id="FOCD01000005">
    <property type="protein sequence ID" value="SEO03169.1"/>
    <property type="molecule type" value="Genomic_DNA"/>
</dbReference>
<dbReference type="Proteomes" id="UP000199735">
    <property type="component" value="Unassembled WGS sequence"/>
</dbReference>
<dbReference type="GO" id="GO:0005737">
    <property type="term" value="C:cytoplasm"/>
    <property type="evidence" value="ECO:0007669"/>
    <property type="project" value="TreeGrafter"/>
</dbReference>
<gene>
    <name evidence="2" type="ORF">GZ22_12455</name>
    <name evidence="3" type="ORF">SAMN04489762_3350</name>
</gene>
<protein>
    <submittedName>
        <fullName evidence="3">Ribosomal-protein-alanine N-acetyltransferase</fullName>
    </submittedName>
</protein>
<dbReference type="InterPro" id="IPR016181">
    <property type="entry name" value="Acyl_CoA_acyltransferase"/>
</dbReference>
<dbReference type="PANTHER" id="PTHR43792:SF9">
    <property type="entry name" value="RIBOSOMAL-PROTEIN-ALANINE ACETYLTRANSFERASE"/>
    <property type="match status" value="1"/>
</dbReference>
<dbReference type="KEGG" id="tap:GZ22_12455"/>
<dbReference type="Gene3D" id="3.40.630.30">
    <property type="match status" value="1"/>
</dbReference>
<accession>A0A075LN10</accession>
<dbReference type="AlphaFoldDB" id="A0A075LN10"/>
<name>A0A075LN10_9BACI</name>
<evidence type="ECO:0000313" key="2">
    <source>
        <dbReference type="EMBL" id="AIF67372.1"/>
    </source>
</evidence>
<feature type="domain" description="N-acetyltransferase" evidence="1">
    <location>
        <begin position="7"/>
        <end position="167"/>
    </location>
</feature>
<evidence type="ECO:0000313" key="4">
    <source>
        <dbReference type="Proteomes" id="UP000027980"/>
    </source>
</evidence>
<evidence type="ECO:0000259" key="1">
    <source>
        <dbReference type="PROSITE" id="PS51186"/>
    </source>
</evidence>
<organism evidence="2 4">
    <name type="scientific">Terribacillus saccharophilus</name>
    <dbReference type="NCBI Taxonomy" id="361277"/>
    <lineage>
        <taxon>Bacteria</taxon>
        <taxon>Bacillati</taxon>
        <taxon>Bacillota</taxon>
        <taxon>Bacilli</taxon>
        <taxon>Bacillales</taxon>
        <taxon>Bacillaceae</taxon>
        <taxon>Terribacillus</taxon>
    </lineage>
</organism>
<dbReference type="RefSeq" id="WP_051748246.1">
    <property type="nucleotide sequence ID" value="NZ_CP008876.1"/>
</dbReference>
<dbReference type="SUPFAM" id="SSF55729">
    <property type="entry name" value="Acyl-CoA N-acyltransferases (Nat)"/>
    <property type="match status" value="1"/>
</dbReference>
<dbReference type="OrthoDB" id="9811523at2"/>
<dbReference type="PANTHER" id="PTHR43792">
    <property type="entry name" value="GNAT FAMILY, PUTATIVE (AFU_ORTHOLOGUE AFUA_3G00765)-RELATED-RELATED"/>
    <property type="match status" value="1"/>
</dbReference>
<reference evidence="3 5" key="2">
    <citation type="submission" date="2016-10" db="EMBL/GenBank/DDBJ databases">
        <authorList>
            <person name="Varghese N."/>
            <person name="Submissions S."/>
        </authorList>
    </citation>
    <scope>NUCLEOTIDE SEQUENCE [LARGE SCALE GENOMIC DNA]</scope>
    <source>
        <strain evidence="3 5">DSM 21619</strain>
    </source>
</reference>
<dbReference type="Pfam" id="PF13302">
    <property type="entry name" value="Acetyltransf_3"/>
    <property type="match status" value="1"/>
</dbReference>
<dbReference type="GO" id="GO:0008999">
    <property type="term" value="F:protein-N-terminal-alanine acetyltransferase activity"/>
    <property type="evidence" value="ECO:0007669"/>
    <property type="project" value="TreeGrafter"/>
</dbReference>
<dbReference type="InterPro" id="IPR051531">
    <property type="entry name" value="N-acetyltransferase"/>
</dbReference>
<dbReference type="EMBL" id="CP008876">
    <property type="protein sequence ID" value="AIF67372.1"/>
    <property type="molecule type" value="Genomic_DNA"/>
</dbReference>
<evidence type="ECO:0000313" key="5">
    <source>
        <dbReference type="Proteomes" id="UP000199735"/>
    </source>
</evidence>
<sequence>MSNQQQIHLRPISVSDAQTLYHFWSDPDVTAFMNITPMQTVEQAEEMILYITQLEHADRYTILLEDNTIVGTCGFNYIDAVNQRGEIGYEIGKDFWRKGYMTQALQALIEEGFQTLNLNRIEAKVEPGNAPSRRLLEKAGFHEEGTLRHFEKLNGVFLDMVMYSLLRSDYPSI</sequence>
<dbReference type="HOGENOM" id="CLU_013985_3_6_9"/>
<dbReference type="Proteomes" id="UP000027980">
    <property type="component" value="Chromosome"/>
</dbReference>
<dbReference type="InterPro" id="IPR000182">
    <property type="entry name" value="GNAT_dom"/>
</dbReference>